<gene>
    <name evidence="8 13" type="primary">gyrA</name>
    <name evidence="13" type="ORF">GCM10022256_16720</name>
</gene>
<dbReference type="InterPro" id="IPR006691">
    <property type="entry name" value="GyrA/parC_rep"/>
</dbReference>
<dbReference type="NCBIfam" id="TIGR01063">
    <property type="entry name" value="gyrA"/>
    <property type="match status" value="1"/>
</dbReference>
<dbReference type="Pfam" id="PF03989">
    <property type="entry name" value="DNA_gyraseA_C"/>
    <property type="match status" value="6"/>
</dbReference>
<comment type="similarity">
    <text evidence="2 8">Belongs to the type II topoisomerase GyrA/ParC subunit family.</text>
</comment>
<dbReference type="InterPro" id="IPR050220">
    <property type="entry name" value="Type_II_DNA_Topoisomerases"/>
</dbReference>
<feature type="compositionally biased region" description="Low complexity" evidence="11">
    <location>
        <begin position="847"/>
        <end position="878"/>
    </location>
</feature>
<dbReference type="Gene3D" id="1.10.268.10">
    <property type="entry name" value="Topoisomerase, domain 3"/>
    <property type="match status" value="1"/>
</dbReference>
<evidence type="ECO:0000256" key="4">
    <source>
        <dbReference type="ARBA" id="ARBA00022840"/>
    </source>
</evidence>
<dbReference type="SUPFAM" id="SSF56719">
    <property type="entry name" value="Type II DNA topoisomerase"/>
    <property type="match status" value="1"/>
</dbReference>
<keyword evidence="5 8" id="KW-0799">Topoisomerase</keyword>
<dbReference type="Gene3D" id="2.120.10.90">
    <property type="entry name" value="DNA gyrase/topoisomerase IV, subunit A, C-terminal"/>
    <property type="match status" value="1"/>
</dbReference>
<accession>A0ABP8E1H3</accession>
<dbReference type="CDD" id="cd00187">
    <property type="entry name" value="TOP4c"/>
    <property type="match status" value="1"/>
</dbReference>
<dbReference type="SUPFAM" id="SSF101904">
    <property type="entry name" value="GyrA/ParC C-terminal domain-like"/>
    <property type="match status" value="1"/>
</dbReference>
<evidence type="ECO:0000256" key="9">
    <source>
        <dbReference type="PROSITE-ProRule" id="PRU01384"/>
    </source>
</evidence>
<dbReference type="NCBIfam" id="NF004044">
    <property type="entry name" value="PRK05561.1"/>
    <property type="match status" value="1"/>
</dbReference>
<dbReference type="EC" id="5.6.2.2" evidence="8"/>
<evidence type="ECO:0000256" key="5">
    <source>
        <dbReference type="ARBA" id="ARBA00023029"/>
    </source>
</evidence>
<dbReference type="SMART" id="SM00434">
    <property type="entry name" value="TOP4c"/>
    <property type="match status" value="1"/>
</dbReference>
<evidence type="ECO:0000256" key="6">
    <source>
        <dbReference type="ARBA" id="ARBA00023125"/>
    </source>
</evidence>
<dbReference type="NCBIfam" id="NF004043">
    <property type="entry name" value="PRK05560.1"/>
    <property type="match status" value="1"/>
</dbReference>
<dbReference type="InterPro" id="IPR002205">
    <property type="entry name" value="Topo_IIA_dom_A"/>
</dbReference>
<dbReference type="EMBL" id="BAABAU010000001">
    <property type="protein sequence ID" value="GAA4266060.1"/>
    <property type="molecule type" value="Genomic_DNA"/>
</dbReference>
<evidence type="ECO:0000259" key="12">
    <source>
        <dbReference type="PROSITE" id="PS52040"/>
    </source>
</evidence>
<keyword evidence="3 8" id="KW-0547">Nucleotide-binding</keyword>
<dbReference type="InterPro" id="IPR013757">
    <property type="entry name" value="Topo_IIA_A_a_sf"/>
</dbReference>
<dbReference type="InterPro" id="IPR013758">
    <property type="entry name" value="Topo_IIA_A/C_ab"/>
</dbReference>
<comment type="miscellaneous">
    <text evidence="8">Few gyrases are as efficient as E.coli at forming negative supercoils. Not all organisms have 2 type II topoisomerases; in organisms with a single type II topoisomerase this enzyme also has to decatenate newly replicated chromosomes.</text>
</comment>
<comment type="subcellular location">
    <subcellularLocation>
        <location evidence="8">Cytoplasm</location>
    </subcellularLocation>
</comment>
<dbReference type="Gene3D" id="3.90.199.10">
    <property type="entry name" value="Topoisomerase II, domain 5"/>
    <property type="match status" value="1"/>
</dbReference>
<keyword evidence="6 8" id="KW-0238">DNA-binding</keyword>
<dbReference type="HAMAP" id="MF_01897">
    <property type="entry name" value="GyrA"/>
    <property type="match status" value="1"/>
</dbReference>
<dbReference type="InterPro" id="IPR005743">
    <property type="entry name" value="GyrA"/>
</dbReference>
<dbReference type="Gene3D" id="3.30.1360.40">
    <property type="match status" value="1"/>
</dbReference>
<proteinExistence type="inferred from homology"/>
<dbReference type="Pfam" id="PF00521">
    <property type="entry name" value="DNA_topoisoIV"/>
    <property type="match status" value="1"/>
</dbReference>
<dbReference type="InterPro" id="IPR035516">
    <property type="entry name" value="Gyrase/topoIV_suA_C"/>
</dbReference>
<dbReference type="PANTHER" id="PTHR43493:SF5">
    <property type="entry name" value="DNA GYRASE SUBUNIT A, CHLOROPLASTIC_MITOCHONDRIAL"/>
    <property type="match status" value="1"/>
</dbReference>
<dbReference type="RefSeq" id="WP_344794951.1">
    <property type="nucleotide sequence ID" value="NZ_BAABAU010000001.1"/>
</dbReference>
<keyword evidence="14" id="KW-1185">Reference proteome</keyword>
<keyword evidence="7 8" id="KW-0413">Isomerase</keyword>
<dbReference type="InterPro" id="IPR013760">
    <property type="entry name" value="Topo_IIA-like_dom_sf"/>
</dbReference>
<feature type="short sequence motif" description="GyrA-box" evidence="8">
    <location>
        <begin position="552"/>
        <end position="558"/>
    </location>
</feature>
<protein>
    <recommendedName>
        <fullName evidence="8">DNA gyrase subunit A</fullName>
        <ecNumber evidence="8">5.6.2.2</ecNumber>
    </recommendedName>
</protein>
<comment type="catalytic activity">
    <reaction evidence="1 8 9">
        <text>ATP-dependent breakage, passage and rejoining of double-stranded DNA.</text>
        <dbReference type="EC" id="5.6.2.2"/>
    </reaction>
</comment>
<evidence type="ECO:0000313" key="14">
    <source>
        <dbReference type="Proteomes" id="UP001501594"/>
    </source>
</evidence>
<feature type="coiled-coil region" evidence="10">
    <location>
        <begin position="455"/>
        <end position="482"/>
    </location>
</feature>
<comment type="function">
    <text evidence="8">A type II topoisomerase that negatively supercoils closed circular double-stranded (ds) DNA in an ATP-dependent manner to modulate DNA topology and maintain chromosomes in an underwound state. Negative supercoiling favors strand separation, and DNA replication, transcription, recombination and repair, all of which involve strand separation. Also able to catalyze the interconversion of other topological isomers of dsDNA rings, including catenanes and knotted rings. Type II topoisomerases break and join 2 DNA strands simultaneously in an ATP-dependent manner.</text>
</comment>
<dbReference type="Proteomes" id="UP001501594">
    <property type="component" value="Unassembled WGS sequence"/>
</dbReference>
<reference evidence="14" key="1">
    <citation type="journal article" date="2019" name="Int. J. Syst. Evol. Microbiol.">
        <title>The Global Catalogue of Microorganisms (GCM) 10K type strain sequencing project: providing services to taxonomists for standard genome sequencing and annotation.</title>
        <authorList>
            <consortium name="The Broad Institute Genomics Platform"/>
            <consortium name="The Broad Institute Genome Sequencing Center for Infectious Disease"/>
            <person name="Wu L."/>
            <person name="Ma J."/>
        </authorList>
    </citation>
    <scope>NUCLEOTIDE SEQUENCE [LARGE SCALE GENOMIC DNA]</scope>
    <source>
        <strain evidence="14">JCM 17442</strain>
    </source>
</reference>
<evidence type="ECO:0000256" key="3">
    <source>
        <dbReference type="ARBA" id="ARBA00022741"/>
    </source>
</evidence>
<organism evidence="13 14">
    <name type="scientific">Frondihabitans peucedani</name>
    <dbReference type="NCBI Taxonomy" id="598626"/>
    <lineage>
        <taxon>Bacteria</taxon>
        <taxon>Bacillati</taxon>
        <taxon>Actinomycetota</taxon>
        <taxon>Actinomycetes</taxon>
        <taxon>Micrococcales</taxon>
        <taxon>Microbacteriaceae</taxon>
        <taxon>Frondihabitans</taxon>
    </lineage>
</organism>
<feature type="domain" description="Topo IIA-type catalytic" evidence="12">
    <location>
        <begin position="56"/>
        <end position="525"/>
    </location>
</feature>
<evidence type="ECO:0000256" key="10">
    <source>
        <dbReference type="SAM" id="Coils"/>
    </source>
</evidence>
<evidence type="ECO:0000256" key="2">
    <source>
        <dbReference type="ARBA" id="ARBA00008263"/>
    </source>
</evidence>
<evidence type="ECO:0000313" key="13">
    <source>
        <dbReference type="EMBL" id="GAA4266060.1"/>
    </source>
</evidence>
<name>A0ABP8E1H3_9MICO</name>
<feature type="active site" description="O-(5'-phospho-DNA)-tyrosine intermediate" evidence="8 9">
    <location>
        <position position="144"/>
    </location>
</feature>
<evidence type="ECO:0000256" key="8">
    <source>
        <dbReference type="HAMAP-Rule" id="MF_01897"/>
    </source>
</evidence>
<evidence type="ECO:0000256" key="11">
    <source>
        <dbReference type="SAM" id="MobiDB-lite"/>
    </source>
</evidence>
<evidence type="ECO:0000256" key="7">
    <source>
        <dbReference type="ARBA" id="ARBA00023235"/>
    </source>
</evidence>
<feature type="region of interest" description="Disordered" evidence="11">
    <location>
        <begin position="841"/>
        <end position="904"/>
    </location>
</feature>
<sequence length="904" mass="99445">MADETDDTTQGLPEGVEPREFAAQLKRDSIEAVDLQLEMQRSYLDYAMSVIVGRALPEVRDGLKPVHRRVIYAMYDGGYRPDRAFSKCARVVGEVMGNFHPHGDSAIYDALVRLVQPWSLRYPLALGQGNFGSPGNDGAAAPRYTETKMAPLALEMVRDIDEDTVDFQDNYDGRTQEPAILPSRFPNLLVNGSVGIAVGMATNIPPHNLREVASGAQWYLEHPEADREELLEALMQRIKGPDFPTGAQILGVRGIHDAYRTGRGSITMRAVVNVEEIQGRTCLVVTELPYQVNPDNLAIKIADLVKEGRVAGIADIRDETSGRTGQRLVIVLKRDAVAKVVLNNLYKHTSLQENFGANMLAIVDGVPRTLPLDGFISAWVDHQIEVIVRRTRFRLRKAEADAHILRGYIKALDALDDVIALIRRSQTVDDARSGLIDLLDVDELQANAILAMQLRRLAALERQKIQDDHDELERKILDFQDILAKPERQRSIVSTELQEITDRFGDDRRTEIMFGFDGDMSVEDLIPEEEMVVTLTRGGYIKRTRSDNYRSQHRGGKGVKGAQLRADDVVEHFFVTTTHHWLLFLTNKGRVYRAKAYELQEAGRDAKGQHVANLLAMQPDEEISQVLDIRDYEVAQYLVLATRDGLIKKTALTEYDTNRTGGIIAINLREDDELVSALLVDEHDDLLLVSRHGMSLRFTASNESLRPMGRSTSGVKGMTFRDDDSLLSASVVGEEGFVFVVTEGGYAKRTAADQYRVQNRGGLGIKVAKLAEARGDLAGAMIVTEDDEVLVVLSGGKVVRSAVAEVPAKGRDTMGVVFARFATDDRIIAVARNSERNLDAALEDASSEGGDAAADSETVGSVSPDAASATDTDTTPADGTEPDQGAEPAQDTTGEPAGEDTTEE</sequence>
<dbReference type="PANTHER" id="PTHR43493">
    <property type="entry name" value="DNA GYRASE/TOPOISOMERASE SUBUNIT A"/>
    <property type="match status" value="1"/>
</dbReference>
<keyword evidence="10" id="KW-0175">Coiled coil</keyword>
<comment type="caution">
    <text evidence="13">The sequence shown here is derived from an EMBL/GenBank/DDBJ whole genome shotgun (WGS) entry which is preliminary data.</text>
</comment>
<evidence type="ECO:0000256" key="1">
    <source>
        <dbReference type="ARBA" id="ARBA00000185"/>
    </source>
</evidence>
<dbReference type="PROSITE" id="PS52040">
    <property type="entry name" value="TOPO_IIA"/>
    <property type="match status" value="1"/>
</dbReference>
<comment type="subunit">
    <text evidence="8">Heterotetramer, composed of two GyrA and two GyrB chains. In the heterotetramer, GyrA contains the active site tyrosine that forms a transient covalent intermediate with DNA, while GyrB binds cofactors and catalyzes ATP hydrolysis.</text>
</comment>
<keyword evidence="8" id="KW-0963">Cytoplasm</keyword>
<keyword evidence="4 8" id="KW-0067">ATP-binding</keyword>